<proteinExistence type="inferred from homology"/>
<comment type="caution">
    <text evidence="5">The sequence shown here is derived from an EMBL/GenBank/DDBJ whole genome shotgun (WGS) entry which is preliminary data.</text>
</comment>
<accession>A0A368TBM2</accession>
<organism evidence="5 6">
    <name type="scientific">Marinitenerispora sediminis</name>
    <dbReference type="NCBI Taxonomy" id="1931232"/>
    <lineage>
        <taxon>Bacteria</taxon>
        <taxon>Bacillati</taxon>
        <taxon>Actinomycetota</taxon>
        <taxon>Actinomycetes</taxon>
        <taxon>Streptosporangiales</taxon>
        <taxon>Nocardiopsidaceae</taxon>
        <taxon>Marinitenerispora</taxon>
    </lineage>
</organism>
<dbReference type="PANTHER" id="PTHR44196">
    <property type="entry name" value="DEHYDROGENASE/REDUCTASE SDR FAMILY MEMBER 7B"/>
    <property type="match status" value="1"/>
</dbReference>
<gene>
    <name evidence="5" type="ORF">DEF24_01705</name>
</gene>
<feature type="domain" description="Ketoreductase" evidence="4">
    <location>
        <begin position="1"/>
        <end position="190"/>
    </location>
</feature>
<dbReference type="PIRSF" id="PIRSF000126">
    <property type="entry name" value="11-beta-HSD1"/>
    <property type="match status" value="1"/>
</dbReference>
<dbReference type="InterPro" id="IPR020904">
    <property type="entry name" value="Sc_DH/Rdtase_CS"/>
</dbReference>
<reference evidence="5 6" key="1">
    <citation type="submission" date="2018-04" db="EMBL/GenBank/DDBJ databases">
        <title>Novel actinobacteria from marine sediment.</title>
        <authorList>
            <person name="Ng Z.Y."/>
            <person name="Tan G.Y.A."/>
        </authorList>
    </citation>
    <scope>NUCLEOTIDE SEQUENCE [LARGE SCALE GENOMIC DNA]</scope>
    <source>
        <strain evidence="5 6">TPS81</strain>
    </source>
</reference>
<dbReference type="SUPFAM" id="SSF51735">
    <property type="entry name" value="NAD(P)-binding Rossmann-fold domains"/>
    <property type="match status" value="1"/>
</dbReference>
<dbReference type="GO" id="GO:0016491">
    <property type="term" value="F:oxidoreductase activity"/>
    <property type="evidence" value="ECO:0007669"/>
    <property type="project" value="UniProtKB-KW"/>
</dbReference>
<evidence type="ECO:0000256" key="3">
    <source>
        <dbReference type="RuleBase" id="RU000363"/>
    </source>
</evidence>
<dbReference type="InterPro" id="IPR057326">
    <property type="entry name" value="KR_dom"/>
</dbReference>
<dbReference type="PRINTS" id="PR00081">
    <property type="entry name" value="GDHRDH"/>
</dbReference>
<comment type="similarity">
    <text evidence="1 3">Belongs to the short-chain dehydrogenases/reductases (SDR) family.</text>
</comment>
<dbReference type="Pfam" id="PF00106">
    <property type="entry name" value="adh_short"/>
    <property type="match status" value="1"/>
</dbReference>
<protein>
    <submittedName>
        <fullName evidence="5">Short-chain dehydrogenase</fullName>
    </submittedName>
</protein>
<dbReference type="Proteomes" id="UP000253318">
    <property type="component" value="Unassembled WGS sequence"/>
</dbReference>
<dbReference type="InterPro" id="IPR036291">
    <property type="entry name" value="NAD(P)-bd_dom_sf"/>
</dbReference>
<dbReference type="OrthoDB" id="9810734at2"/>
<name>A0A368TBM2_9ACTN</name>
<sequence>MVTGASVGIGAEYARRLAERGFALVLVARRADLIEELAAELRASHGVDVAVLPADLADASALAAVEERLRDDTSPVDLLVNNAGVGHGGELARQDPDLLDAMVDLNVRALVRLTRAVLPGQIRRRAAGGTGPVGVLNVASVAGLLPASPGGAVYAASKAFVRSFTHSVAVEAAPHGVAVTVVLPGYVRTDMTRDVQEAGLPDVVFVAKERVVVESLRAWAAGAAEVIPGVQYKAASGLLRIVPGGLFRGAARRLGSRRPAGE</sequence>
<evidence type="ECO:0000259" key="4">
    <source>
        <dbReference type="SMART" id="SM00822"/>
    </source>
</evidence>
<keyword evidence="6" id="KW-1185">Reference proteome</keyword>
<dbReference type="Gene3D" id="3.40.50.720">
    <property type="entry name" value="NAD(P)-binding Rossmann-like Domain"/>
    <property type="match status" value="1"/>
</dbReference>
<evidence type="ECO:0000313" key="5">
    <source>
        <dbReference type="EMBL" id="RCV62376.1"/>
    </source>
</evidence>
<evidence type="ECO:0000313" key="6">
    <source>
        <dbReference type="Proteomes" id="UP000253318"/>
    </source>
</evidence>
<dbReference type="AlphaFoldDB" id="A0A368TBM2"/>
<dbReference type="PANTHER" id="PTHR44196:SF2">
    <property type="entry name" value="SHORT-CHAIN DEHYDROGENASE-RELATED"/>
    <property type="match status" value="1"/>
</dbReference>
<dbReference type="EMBL" id="QEIN01000007">
    <property type="protein sequence ID" value="RCV62376.1"/>
    <property type="molecule type" value="Genomic_DNA"/>
</dbReference>
<dbReference type="GO" id="GO:0016020">
    <property type="term" value="C:membrane"/>
    <property type="evidence" value="ECO:0007669"/>
    <property type="project" value="TreeGrafter"/>
</dbReference>
<keyword evidence="2" id="KW-0560">Oxidoreductase</keyword>
<dbReference type="PROSITE" id="PS00061">
    <property type="entry name" value="ADH_SHORT"/>
    <property type="match status" value="1"/>
</dbReference>
<dbReference type="SMART" id="SM00822">
    <property type="entry name" value="PKS_KR"/>
    <property type="match status" value="1"/>
</dbReference>
<dbReference type="PRINTS" id="PR00080">
    <property type="entry name" value="SDRFAMILY"/>
</dbReference>
<dbReference type="InterPro" id="IPR002347">
    <property type="entry name" value="SDR_fam"/>
</dbReference>
<evidence type="ECO:0000256" key="1">
    <source>
        <dbReference type="ARBA" id="ARBA00006484"/>
    </source>
</evidence>
<evidence type="ECO:0000256" key="2">
    <source>
        <dbReference type="ARBA" id="ARBA00023002"/>
    </source>
</evidence>